<dbReference type="GO" id="GO:0003824">
    <property type="term" value="F:catalytic activity"/>
    <property type="evidence" value="ECO:0007669"/>
    <property type="project" value="InterPro"/>
</dbReference>
<protein>
    <recommendedName>
        <fullName evidence="6">Aldose 1-epimerase</fullName>
    </recommendedName>
</protein>
<sequence length="298" mass="32332">MIGRDSFKGVPSVVIDTGSLKAVFLPENGGKLASLTDKETGTELLEQAPGKEYLSIGMDSSYIDGECSAFDDMFPTIDPQDGGYPDHGEVCRAKHKCVIGDGYAEFSYDSVLLPYRYEKRISASPDGGLETAYRITNLSDRALPCLWAGHIMLAGSEGAEVIIPCREGAPATVCFCDNGDLVPGSDIGFTRELAVQMPFSATAPAYKFYLKEPADKGELVCKRYRDGIFVSVSYDAAKLPYVGLWMNNGTFKGMYNAAVEMCTAPFDSPEKAEAKGYRAALDANEILEFTLTFRSGKL</sequence>
<reference evidence="4 5" key="1">
    <citation type="submission" date="2022-03" db="EMBL/GenBank/DDBJ databases">
        <title>Metagenome-assembled genomes from swine fecal metagenomes.</title>
        <authorList>
            <person name="Holman D.B."/>
            <person name="Kommadath A."/>
        </authorList>
    </citation>
    <scope>NUCLEOTIDE SEQUENCE [LARGE SCALE GENOMIC DNA]</scope>
    <source>
        <strain evidence="4">SUG147</strain>
    </source>
</reference>
<comment type="caution">
    <text evidence="4">The sequence shown here is derived from an EMBL/GenBank/DDBJ whole genome shotgun (WGS) entry which is preliminary data.</text>
</comment>
<comment type="cofactor">
    <cofactor evidence="1">
        <name>Ca(2+)</name>
        <dbReference type="ChEBI" id="CHEBI:29108"/>
    </cofactor>
</comment>
<evidence type="ECO:0000313" key="4">
    <source>
        <dbReference type="EMBL" id="MCI5756346.1"/>
    </source>
</evidence>
<evidence type="ECO:0000256" key="1">
    <source>
        <dbReference type="ARBA" id="ARBA00001913"/>
    </source>
</evidence>
<gene>
    <name evidence="4" type="ORF">MR241_08665</name>
</gene>
<evidence type="ECO:0000256" key="3">
    <source>
        <dbReference type="ARBA" id="ARBA00022837"/>
    </source>
</evidence>
<keyword evidence="3" id="KW-0106">Calcium</keyword>
<dbReference type="Proteomes" id="UP001139365">
    <property type="component" value="Unassembled WGS sequence"/>
</dbReference>
<comment type="subunit">
    <text evidence="2">Monomer.</text>
</comment>
<name>A0AAE3K0G2_9BACT</name>
<dbReference type="AlphaFoldDB" id="A0AAE3K0G2"/>
<evidence type="ECO:0008006" key="6">
    <source>
        <dbReference type="Google" id="ProtNLM"/>
    </source>
</evidence>
<evidence type="ECO:0000256" key="2">
    <source>
        <dbReference type="ARBA" id="ARBA00011245"/>
    </source>
</evidence>
<accession>A0AAE3K0G2</accession>
<proteinExistence type="predicted"/>
<organism evidence="4 5">
    <name type="scientific">Candidatus Colimorpha enterica</name>
    <dbReference type="NCBI Taxonomy" id="3083063"/>
    <lineage>
        <taxon>Bacteria</taxon>
        <taxon>Pseudomonadati</taxon>
        <taxon>Bacteroidota</taxon>
        <taxon>Bacteroidia</taxon>
        <taxon>Bacteroidales</taxon>
        <taxon>Candidatus Colimorpha</taxon>
    </lineage>
</organism>
<dbReference type="EMBL" id="JALEMU010000137">
    <property type="protein sequence ID" value="MCI5756346.1"/>
    <property type="molecule type" value="Genomic_DNA"/>
</dbReference>
<dbReference type="GO" id="GO:0030246">
    <property type="term" value="F:carbohydrate binding"/>
    <property type="evidence" value="ECO:0007669"/>
    <property type="project" value="InterPro"/>
</dbReference>
<dbReference type="InterPro" id="IPR014718">
    <property type="entry name" value="GH-type_carb-bd"/>
</dbReference>
<dbReference type="GO" id="GO:0005975">
    <property type="term" value="P:carbohydrate metabolic process"/>
    <property type="evidence" value="ECO:0007669"/>
    <property type="project" value="InterPro"/>
</dbReference>
<dbReference type="InterPro" id="IPR011013">
    <property type="entry name" value="Gal_mutarotase_sf_dom"/>
</dbReference>
<evidence type="ECO:0000313" key="5">
    <source>
        <dbReference type="Proteomes" id="UP001139365"/>
    </source>
</evidence>
<dbReference type="Gene3D" id="2.70.98.10">
    <property type="match status" value="1"/>
</dbReference>
<dbReference type="SUPFAM" id="SSF74650">
    <property type="entry name" value="Galactose mutarotase-like"/>
    <property type="match status" value="1"/>
</dbReference>